<protein>
    <recommendedName>
        <fullName evidence="2">No apical meristem-associated C-terminal domain-containing protein</fullName>
    </recommendedName>
</protein>
<reference evidence="3" key="1">
    <citation type="submission" date="2022-07" db="EMBL/GenBank/DDBJ databases">
        <authorList>
            <person name="Macas J."/>
            <person name="Novak P."/>
            <person name="Neumann P."/>
        </authorList>
    </citation>
    <scope>NUCLEOTIDE SEQUENCE</scope>
</reference>
<comment type="caution">
    <text evidence="3">The sequence shown here is derived from an EMBL/GenBank/DDBJ whole genome shotgun (WGS) entry which is preliminary data.</text>
</comment>
<dbReference type="AlphaFoldDB" id="A0A9P0YU79"/>
<accession>A0A9P0YU79</accession>
<dbReference type="OrthoDB" id="1937524at2759"/>
<feature type="domain" description="No apical meristem-associated C-terminal" evidence="2">
    <location>
        <begin position="14"/>
        <end position="180"/>
    </location>
</feature>
<gene>
    <name evidence="3" type="ORF">CEURO_LOCUS5591</name>
</gene>
<keyword evidence="4" id="KW-1185">Reference proteome</keyword>
<evidence type="ECO:0000259" key="2">
    <source>
        <dbReference type="Pfam" id="PF14303"/>
    </source>
</evidence>
<evidence type="ECO:0000313" key="4">
    <source>
        <dbReference type="Proteomes" id="UP001152484"/>
    </source>
</evidence>
<dbReference type="Proteomes" id="UP001152484">
    <property type="component" value="Unassembled WGS sequence"/>
</dbReference>
<feature type="region of interest" description="Disordered" evidence="1">
    <location>
        <begin position="40"/>
        <end position="61"/>
    </location>
</feature>
<dbReference type="EMBL" id="CAMAPE010000010">
    <property type="protein sequence ID" value="CAH9075813.1"/>
    <property type="molecule type" value="Genomic_DNA"/>
</dbReference>
<evidence type="ECO:0000256" key="1">
    <source>
        <dbReference type="SAM" id="MobiDB-lite"/>
    </source>
</evidence>
<dbReference type="InterPro" id="IPR029466">
    <property type="entry name" value="NAM-associated_C"/>
</dbReference>
<dbReference type="Pfam" id="PF14303">
    <property type="entry name" value="NAM-associated"/>
    <property type="match status" value="1"/>
</dbReference>
<sequence>MVMYERLFSGKKKKDFKYIHCWELLIKNPKWCTNQLTKASASDKDDLPNGKSPVADECTPGESSCKELDRLKSDEIVRPQGRKSCKEKKRKLNEEIGMVEAINKFQCTLDKQIELKREYLQKEYVLREQVMKREIELKEHNQKMRDRAQQRADQERIMHLDLSKHPSTVRAKYEIVQAEILKEWESGCFSGI</sequence>
<evidence type="ECO:0000313" key="3">
    <source>
        <dbReference type="EMBL" id="CAH9075813.1"/>
    </source>
</evidence>
<proteinExistence type="predicted"/>
<organism evidence="3 4">
    <name type="scientific">Cuscuta europaea</name>
    <name type="common">European dodder</name>
    <dbReference type="NCBI Taxonomy" id="41803"/>
    <lineage>
        <taxon>Eukaryota</taxon>
        <taxon>Viridiplantae</taxon>
        <taxon>Streptophyta</taxon>
        <taxon>Embryophyta</taxon>
        <taxon>Tracheophyta</taxon>
        <taxon>Spermatophyta</taxon>
        <taxon>Magnoliopsida</taxon>
        <taxon>eudicotyledons</taxon>
        <taxon>Gunneridae</taxon>
        <taxon>Pentapetalae</taxon>
        <taxon>asterids</taxon>
        <taxon>lamiids</taxon>
        <taxon>Solanales</taxon>
        <taxon>Convolvulaceae</taxon>
        <taxon>Cuscuteae</taxon>
        <taxon>Cuscuta</taxon>
        <taxon>Cuscuta subgen. Cuscuta</taxon>
    </lineage>
</organism>
<name>A0A9P0YU79_CUSEU</name>